<protein>
    <recommendedName>
        <fullName evidence="2">Transcription elongation factor GreA/GreB C-terminal domain-containing protein</fullName>
    </recommendedName>
</protein>
<dbReference type="GO" id="GO:0070063">
    <property type="term" value="F:RNA polymerase binding"/>
    <property type="evidence" value="ECO:0007669"/>
    <property type="project" value="InterPro"/>
</dbReference>
<dbReference type="AlphaFoldDB" id="A0A419DAW1"/>
<dbReference type="PIRSF" id="PIRSF006092">
    <property type="entry name" value="GreA_GreB"/>
    <property type="match status" value="1"/>
</dbReference>
<sequence>MENILLQKDHDYLADLKEEIERESKELTRKLGEYAAHGGAVPFQIPEYQATDDRLRVLKDRFYQVNKVLKSSRVVRLEEINEKIVGFYCLVETKNVDTGQTEKYYIINSEIIDRLNLGGDVFTVSPKSLVGQALMGKKSGNVIKINLPKSTKTLKIIHFKKKEY</sequence>
<dbReference type="GO" id="GO:0006354">
    <property type="term" value="P:DNA-templated transcription elongation"/>
    <property type="evidence" value="ECO:0007669"/>
    <property type="project" value="TreeGrafter"/>
</dbReference>
<evidence type="ECO:0000256" key="1">
    <source>
        <dbReference type="SAM" id="Coils"/>
    </source>
</evidence>
<gene>
    <name evidence="3" type="ORF">C4544_05540</name>
</gene>
<dbReference type="GO" id="GO:0032784">
    <property type="term" value="P:regulation of DNA-templated transcription elongation"/>
    <property type="evidence" value="ECO:0007669"/>
    <property type="project" value="InterPro"/>
</dbReference>
<feature type="domain" description="Transcription elongation factor GreA/GreB C-terminal" evidence="2">
    <location>
        <begin position="82"/>
        <end position="160"/>
    </location>
</feature>
<dbReference type="SUPFAM" id="SSF54534">
    <property type="entry name" value="FKBP-like"/>
    <property type="match status" value="1"/>
</dbReference>
<keyword evidence="1" id="KW-0175">Coiled coil</keyword>
<dbReference type="InterPro" id="IPR023459">
    <property type="entry name" value="Tscrpt_elong_fac_GreA/B_fam"/>
</dbReference>
<proteinExistence type="predicted"/>
<dbReference type="Gene3D" id="3.10.50.30">
    <property type="entry name" value="Transcription elongation factor, GreA/GreB, C-terminal domain"/>
    <property type="match status" value="1"/>
</dbReference>
<dbReference type="EMBL" id="QZJW01000050">
    <property type="protein sequence ID" value="RJO60210.1"/>
    <property type="molecule type" value="Genomic_DNA"/>
</dbReference>
<name>A0A419DAW1_9BACT</name>
<accession>A0A419DAW1</accession>
<dbReference type="InterPro" id="IPR001437">
    <property type="entry name" value="Tscrpt_elong_fac_GreA/B_C"/>
</dbReference>
<feature type="coiled-coil region" evidence="1">
    <location>
        <begin position="6"/>
        <end position="37"/>
    </location>
</feature>
<dbReference type="Proteomes" id="UP000285655">
    <property type="component" value="Unassembled WGS sequence"/>
</dbReference>
<dbReference type="Pfam" id="PF01272">
    <property type="entry name" value="GreA_GreB"/>
    <property type="match status" value="1"/>
</dbReference>
<evidence type="ECO:0000313" key="3">
    <source>
        <dbReference type="EMBL" id="RJO60210.1"/>
    </source>
</evidence>
<dbReference type="GO" id="GO:0003677">
    <property type="term" value="F:DNA binding"/>
    <property type="evidence" value="ECO:0007669"/>
    <property type="project" value="InterPro"/>
</dbReference>
<dbReference type="PANTHER" id="PTHR30437:SF4">
    <property type="entry name" value="TRANSCRIPTION ELONGATION FACTOR GREA"/>
    <property type="match status" value="1"/>
</dbReference>
<reference evidence="3 4" key="1">
    <citation type="journal article" date="2017" name="ISME J.">
        <title>Energy and carbon metabolisms in a deep terrestrial subsurface fluid microbial community.</title>
        <authorList>
            <person name="Momper L."/>
            <person name="Jungbluth S.P."/>
            <person name="Lee M.D."/>
            <person name="Amend J.P."/>
        </authorList>
    </citation>
    <scope>NUCLEOTIDE SEQUENCE [LARGE SCALE GENOMIC DNA]</scope>
    <source>
        <strain evidence="3">SURF_29</strain>
    </source>
</reference>
<evidence type="ECO:0000313" key="4">
    <source>
        <dbReference type="Proteomes" id="UP000285655"/>
    </source>
</evidence>
<organism evidence="3 4">
    <name type="scientific">candidate division WS5 bacterium</name>
    <dbReference type="NCBI Taxonomy" id="2093353"/>
    <lineage>
        <taxon>Bacteria</taxon>
        <taxon>candidate division WS5</taxon>
    </lineage>
</organism>
<evidence type="ECO:0000259" key="2">
    <source>
        <dbReference type="Pfam" id="PF01272"/>
    </source>
</evidence>
<dbReference type="PANTHER" id="PTHR30437">
    <property type="entry name" value="TRANSCRIPTION ELONGATION FACTOR GREA"/>
    <property type="match status" value="1"/>
</dbReference>
<comment type="caution">
    <text evidence="3">The sequence shown here is derived from an EMBL/GenBank/DDBJ whole genome shotgun (WGS) entry which is preliminary data.</text>
</comment>
<dbReference type="InterPro" id="IPR036953">
    <property type="entry name" value="GreA/GreB_C_sf"/>
</dbReference>